<comment type="caution">
    <text evidence="2">The sequence shown here is derived from an EMBL/GenBank/DDBJ whole genome shotgun (WGS) entry which is preliminary data.</text>
</comment>
<dbReference type="Proteomes" id="UP000735541">
    <property type="component" value="Unassembled WGS sequence"/>
</dbReference>
<organism evidence="2 3">
    <name type="scientific">Streptomyces halstedii</name>
    <dbReference type="NCBI Taxonomy" id="1944"/>
    <lineage>
        <taxon>Bacteria</taxon>
        <taxon>Bacillati</taxon>
        <taxon>Actinomycetota</taxon>
        <taxon>Actinomycetes</taxon>
        <taxon>Kitasatosporales</taxon>
        <taxon>Streptomycetaceae</taxon>
        <taxon>Streptomyces</taxon>
    </lineage>
</organism>
<dbReference type="RefSeq" id="WP_228866907.1">
    <property type="nucleotide sequence ID" value="NZ_JAHUVW010000001.1"/>
</dbReference>
<proteinExistence type="predicted"/>
<evidence type="ECO:0008006" key="4">
    <source>
        <dbReference type="Google" id="ProtNLM"/>
    </source>
</evidence>
<reference evidence="2 3" key="1">
    <citation type="submission" date="2021-07" db="EMBL/GenBank/DDBJ databases">
        <title>Sequencing Streptomyces halstedii LGO-A4 genome an citrus endophytic actinomycete.</title>
        <authorList>
            <person name="Samborskyy M."/>
            <person name="Scott N."/>
            <person name="Deglau R."/>
            <person name="Dickens S."/>
            <person name="Oliveira L.G."/>
        </authorList>
    </citation>
    <scope>NUCLEOTIDE SEQUENCE [LARGE SCALE GENOMIC DNA]</scope>
    <source>
        <strain evidence="2 3">LGO-A4</strain>
    </source>
</reference>
<sequence length="231" mass="23415">MTTADGPHRADGWTTAVRQKLGLGRLLPLGGPGDGAWIAERAAAAVLRQAAVETGAVLGRLRIARTGEDDARTPVVPGPPSALPPGPLRIEAGFASTARHPLPATAHALRVALLTAADTRLGLVAEEVDLTVTDLLEEEPVRTPPEPAGVRTAEPEGAAGAAAAGVPGVVSLTRMLGGAVHMDAGHVRVELATAAGHRALDVAREVRRAVAAAVEGAPTVAVLVTAVLPRD</sequence>
<evidence type="ECO:0000256" key="1">
    <source>
        <dbReference type="SAM" id="MobiDB-lite"/>
    </source>
</evidence>
<evidence type="ECO:0000313" key="3">
    <source>
        <dbReference type="Proteomes" id="UP000735541"/>
    </source>
</evidence>
<feature type="region of interest" description="Disordered" evidence="1">
    <location>
        <begin position="140"/>
        <end position="163"/>
    </location>
</feature>
<accession>A0ABS6TIM8</accession>
<evidence type="ECO:0000313" key="2">
    <source>
        <dbReference type="EMBL" id="MBV7667928.1"/>
    </source>
</evidence>
<dbReference type="EMBL" id="JAHUVW010000001">
    <property type="protein sequence ID" value="MBV7667928.1"/>
    <property type="molecule type" value="Genomic_DNA"/>
</dbReference>
<protein>
    <recommendedName>
        <fullName evidence="4">Nucleopolyhedrovirus P10 family protein</fullName>
    </recommendedName>
</protein>
<name>A0ABS6TIM8_STRHA</name>
<keyword evidence="3" id="KW-1185">Reference proteome</keyword>
<gene>
    <name evidence="2" type="ORF">STHAL_00230</name>
</gene>